<keyword evidence="3" id="KW-0804">Transcription</keyword>
<dbReference type="RefSeq" id="WP_072603056.1">
    <property type="nucleotide sequence ID" value="NZ_CP018171.1"/>
</dbReference>
<dbReference type="InterPro" id="IPR036286">
    <property type="entry name" value="LexA/Signal_pep-like_sf"/>
</dbReference>
<dbReference type="Proteomes" id="UP000182840">
    <property type="component" value="Chromosome"/>
</dbReference>
<dbReference type="Gene3D" id="2.10.109.10">
    <property type="entry name" value="Umud Fragment, subunit A"/>
    <property type="match status" value="1"/>
</dbReference>
<accession>A0A1L3SPT6</accession>
<dbReference type="SMART" id="SM00530">
    <property type="entry name" value="HTH_XRE"/>
    <property type="match status" value="1"/>
</dbReference>
<dbReference type="InterPro" id="IPR039418">
    <property type="entry name" value="LexA-like"/>
</dbReference>
<dbReference type="Pfam" id="PF00717">
    <property type="entry name" value="Peptidase_S24"/>
    <property type="match status" value="1"/>
</dbReference>
<dbReference type="SUPFAM" id="SSF47413">
    <property type="entry name" value="lambda repressor-like DNA-binding domains"/>
    <property type="match status" value="1"/>
</dbReference>
<dbReference type="GO" id="GO:0003677">
    <property type="term" value="F:DNA binding"/>
    <property type="evidence" value="ECO:0007669"/>
    <property type="project" value="UniProtKB-KW"/>
</dbReference>
<proteinExistence type="predicted"/>
<feature type="domain" description="HTH cro/C1-type" evidence="5">
    <location>
        <begin position="7"/>
        <end position="62"/>
    </location>
</feature>
<dbReference type="STRING" id="1670800.BSQ44_08600"/>
<sequence length="252" mass="27849">MRIGKRIKYLRTVVLGLSQQAFAARLESVTRGAVGNWERGEGIKRENIERISEEFDFPFEWLATGRGEKPVPPAWDAAIPDDAHQHQATMPLDIGGRPRGIPDDAIPEVDVTAGLGGGGLTTLAETMINGATFSTEVIRDHWRLPSWLLARWNVRSRHVAVLQCQGDSMMPTINDGDPIFIDTRHRVPSPPGVYALADEFGGVIVKRLEVTSRPGEDPVRVLVSSDNKNHQSRELTMGEIAIIGRYLGRLTN</sequence>
<evidence type="ECO:0000256" key="3">
    <source>
        <dbReference type="ARBA" id="ARBA00023163"/>
    </source>
</evidence>
<evidence type="ECO:0000313" key="6">
    <source>
        <dbReference type="EMBL" id="APH71419.1"/>
    </source>
</evidence>
<dbReference type="CDD" id="cd00093">
    <property type="entry name" value="HTH_XRE"/>
    <property type="match status" value="1"/>
</dbReference>
<keyword evidence="4" id="KW-0732">Signal</keyword>
<keyword evidence="7" id="KW-1185">Reference proteome</keyword>
<dbReference type="InterPro" id="IPR001387">
    <property type="entry name" value="Cro/C1-type_HTH"/>
</dbReference>
<feature type="signal peptide" evidence="4">
    <location>
        <begin position="1"/>
        <end position="23"/>
    </location>
</feature>
<reference evidence="7" key="1">
    <citation type="submission" date="2016-11" db="EMBL/GenBank/DDBJ databases">
        <title>Mesorhizobium oceanicum sp. nov., isolated from deep seawater in South China Sea.</title>
        <authorList>
            <person name="Fu G.-Y."/>
        </authorList>
    </citation>
    <scope>NUCLEOTIDE SEQUENCE [LARGE SCALE GENOMIC DNA]</scope>
    <source>
        <strain evidence="7">B7</strain>
    </source>
</reference>
<gene>
    <name evidence="6" type="ORF">BSQ44_08600</name>
</gene>
<dbReference type="Pfam" id="PF01381">
    <property type="entry name" value="HTH_3"/>
    <property type="match status" value="1"/>
</dbReference>
<protein>
    <recommendedName>
        <fullName evidence="5">HTH cro/C1-type domain-containing protein</fullName>
    </recommendedName>
</protein>
<evidence type="ECO:0000256" key="1">
    <source>
        <dbReference type="ARBA" id="ARBA00023015"/>
    </source>
</evidence>
<dbReference type="PANTHER" id="PTHR40661">
    <property type="match status" value="1"/>
</dbReference>
<evidence type="ECO:0000256" key="2">
    <source>
        <dbReference type="ARBA" id="ARBA00023125"/>
    </source>
</evidence>
<dbReference type="PANTHER" id="PTHR40661:SF3">
    <property type="entry name" value="FELS-1 PROPHAGE TRANSCRIPTIONAL REGULATOR"/>
    <property type="match status" value="1"/>
</dbReference>
<dbReference type="InterPro" id="IPR015927">
    <property type="entry name" value="Peptidase_S24_S26A/B/C"/>
</dbReference>
<organism evidence="6 7">
    <name type="scientific">Aquibium oceanicum</name>
    <dbReference type="NCBI Taxonomy" id="1670800"/>
    <lineage>
        <taxon>Bacteria</taxon>
        <taxon>Pseudomonadati</taxon>
        <taxon>Pseudomonadota</taxon>
        <taxon>Alphaproteobacteria</taxon>
        <taxon>Hyphomicrobiales</taxon>
        <taxon>Phyllobacteriaceae</taxon>
        <taxon>Aquibium</taxon>
    </lineage>
</organism>
<dbReference type="EMBL" id="CP018171">
    <property type="protein sequence ID" value="APH71419.1"/>
    <property type="molecule type" value="Genomic_DNA"/>
</dbReference>
<dbReference type="PROSITE" id="PS50943">
    <property type="entry name" value="HTH_CROC1"/>
    <property type="match status" value="1"/>
</dbReference>
<keyword evidence="1" id="KW-0805">Transcription regulation</keyword>
<dbReference type="Gene3D" id="1.10.260.40">
    <property type="entry name" value="lambda repressor-like DNA-binding domains"/>
    <property type="match status" value="1"/>
</dbReference>
<dbReference type="InterPro" id="IPR010982">
    <property type="entry name" value="Lambda_DNA-bd_dom_sf"/>
</dbReference>
<evidence type="ECO:0000256" key="4">
    <source>
        <dbReference type="SAM" id="SignalP"/>
    </source>
</evidence>
<dbReference type="CDD" id="cd06529">
    <property type="entry name" value="S24_LexA-like"/>
    <property type="match status" value="1"/>
</dbReference>
<evidence type="ECO:0000313" key="7">
    <source>
        <dbReference type="Proteomes" id="UP000182840"/>
    </source>
</evidence>
<keyword evidence="2" id="KW-0238">DNA-binding</keyword>
<name>A0A1L3SPT6_9HYPH</name>
<dbReference type="AlphaFoldDB" id="A0A1L3SPT6"/>
<evidence type="ECO:0000259" key="5">
    <source>
        <dbReference type="PROSITE" id="PS50943"/>
    </source>
</evidence>
<dbReference type="SUPFAM" id="SSF51306">
    <property type="entry name" value="LexA/Signal peptidase"/>
    <property type="match status" value="1"/>
</dbReference>
<dbReference type="KEGG" id="meso:BSQ44_08600"/>
<feature type="chain" id="PRO_5013131913" description="HTH cro/C1-type domain-containing protein" evidence="4">
    <location>
        <begin position="24"/>
        <end position="252"/>
    </location>
</feature>